<dbReference type="GO" id="GO:0044283">
    <property type="term" value="P:small molecule biosynthetic process"/>
    <property type="evidence" value="ECO:0007669"/>
    <property type="project" value="UniProtKB-ARBA"/>
</dbReference>
<evidence type="ECO:0000313" key="8">
    <source>
        <dbReference type="EMBL" id="KAF7162273.1"/>
    </source>
</evidence>
<reference evidence="7" key="1">
    <citation type="submission" date="2020-06" db="EMBL/GenBank/DDBJ databases">
        <title>Draft genome sequences of strains closely related to Aspergillus parafelis and Aspergillus hiratsukae.</title>
        <authorList>
            <person name="Dos Santos R.A.C."/>
            <person name="Rivero-Menendez O."/>
            <person name="Steenwyk J.L."/>
            <person name="Mead M.E."/>
            <person name="Goldman G.H."/>
            <person name="Alastruey-Izquierdo A."/>
            <person name="Rokas A."/>
        </authorList>
    </citation>
    <scope>NUCLEOTIDE SEQUENCE</scope>
    <source>
        <strain evidence="7">CNM-CM5793</strain>
        <strain evidence="8">CNM-CM6106</strain>
    </source>
</reference>
<evidence type="ECO:0000313" key="9">
    <source>
        <dbReference type="Proteomes" id="UP000630445"/>
    </source>
</evidence>
<dbReference type="Proteomes" id="UP000662466">
    <property type="component" value="Unassembled WGS sequence"/>
</dbReference>
<dbReference type="EMBL" id="JACBAD010002111">
    <property type="protein sequence ID" value="KAF7115755.1"/>
    <property type="molecule type" value="Genomic_DNA"/>
</dbReference>
<feature type="domain" description="Fe2OG dioxygenase" evidence="6">
    <location>
        <begin position="204"/>
        <end position="322"/>
    </location>
</feature>
<dbReference type="InterPro" id="IPR005123">
    <property type="entry name" value="Oxoglu/Fe-dep_dioxygenase_dom"/>
</dbReference>
<dbReference type="Gene3D" id="2.60.120.330">
    <property type="entry name" value="B-lactam Antibiotic, Isopenicillin N Synthase, Chain"/>
    <property type="match status" value="1"/>
</dbReference>
<evidence type="ECO:0000256" key="3">
    <source>
        <dbReference type="ARBA" id="ARBA00023002"/>
    </source>
</evidence>
<dbReference type="Proteomes" id="UP000630445">
    <property type="component" value="Unassembled WGS sequence"/>
</dbReference>
<keyword evidence="2 5" id="KW-0479">Metal-binding</keyword>
<dbReference type="PANTHER" id="PTHR10209">
    <property type="entry name" value="OXIDOREDUCTASE, 2OG-FE II OXYGENASE FAMILY PROTEIN"/>
    <property type="match status" value="1"/>
</dbReference>
<dbReference type="OrthoDB" id="288590at2759"/>
<dbReference type="Pfam" id="PF14226">
    <property type="entry name" value="DIOX_N"/>
    <property type="match status" value="1"/>
</dbReference>
<sequence length="388" mass="42287">MEKNSAVGPPIELPIIDISNTDDPNVGKAMLDAAAKYGFLYVDSKGTDFAAEDVKRAFELSKAFFASPAEEKATCRITPNVRLTGFSTYLELCIEADAGGVQNRGWSGMHIETLDPEHQRTGDFKEAMNFGEFKDGKAQQPLPPSLAPHEAEIGHFASLCNKTCNRILKLLALGLQVSDDFFTSRHDPQNGPTGCILRYLFYPSIFSPATSSYQHDVDVRAGAHSDYGSITLLFQRPGQPGLEIRTPDGSWAPVPVQPGEAEEGSGSVAYPFPPILVNIGDLLSYWTDGLLKSTVHRVVFPLSEQRSPNPQDRYSIAYFCHPVDTTELVPVPSEAVAAHREYCKKNGVVNEQVGFGGGAGNMAPGKRALTAYEHLESRLAATYGFKKE</sequence>
<dbReference type="GO" id="GO:0016491">
    <property type="term" value="F:oxidoreductase activity"/>
    <property type="evidence" value="ECO:0007669"/>
    <property type="project" value="UniProtKB-KW"/>
</dbReference>
<protein>
    <recommendedName>
        <fullName evidence="6">Fe2OG dioxygenase domain-containing protein</fullName>
    </recommendedName>
</protein>
<comment type="caution">
    <text evidence="7">The sequence shown here is derived from an EMBL/GenBank/DDBJ whole genome shotgun (WGS) entry which is preliminary data.</text>
</comment>
<evidence type="ECO:0000256" key="1">
    <source>
        <dbReference type="ARBA" id="ARBA00008056"/>
    </source>
</evidence>
<keyword evidence="4 5" id="KW-0408">Iron</keyword>
<proteinExistence type="inferred from homology"/>
<keyword evidence="9" id="KW-1185">Reference proteome</keyword>
<evidence type="ECO:0000256" key="5">
    <source>
        <dbReference type="RuleBase" id="RU003682"/>
    </source>
</evidence>
<name>A0A8H6UA55_9EURO</name>
<evidence type="ECO:0000256" key="4">
    <source>
        <dbReference type="ARBA" id="ARBA00023004"/>
    </source>
</evidence>
<evidence type="ECO:0000256" key="2">
    <source>
        <dbReference type="ARBA" id="ARBA00022723"/>
    </source>
</evidence>
<dbReference type="InterPro" id="IPR027443">
    <property type="entry name" value="IPNS-like_sf"/>
</dbReference>
<accession>A0A8H6UA55</accession>
<dbReference type="EMBL" id="JACBAF010002232">
    <property type="protein sequence ID" value="KAF7162273.1"/>
    <property type="molecule type" value="Genomic_DNA"/>
</dbReference>
<organism evidence="7 9">
    <name type="scientific">Aspergillus hiratsukae</name>
    <dbReference type="NCBI Taxonomy" id="1194566"/>
    <lineage>
        <taxon>Eukaryota</taxon>
        <taxon>Fungi</taxon>
        <taxon>Dikarya</taxon>
        <taxon>Ascomycota</taxon>
        <taxon>Pezizomycotina</taxon>
        <taxon>Eurotiomycetes</taxon>
        <taxon>Eurotiomycetidae</taxon>
        <taxon>Eurotiales</taxon>
        <taxon>Aspergillaceae</taxon>
        <taxon>Aspergillus</taxon>
        <taxon>Aspergillus subgen. Fumigati</taxon>
    </lineage>
</organism>
<dbReference type="Pfam" id="PF03171">
    <property type="entry name" value="2OG-FeII_Oxy"/>
    <property type="match status" value="1"/>
</dbReference>
<keyword evidence="3 5" id="KW-0560">Oxidoreductase</keyword>
<dbReference type="SUPFAM" id="SSF51197">
    <property type="entry name" value="Clavaminate synthase-like"/>
    <property type="match status" value="1"/>
</dbReference>
<dbReference type="PANTHER" id="PTHR10209:SF886">
    <property type="entry name" value="UPF0676 PROTEIN C1494.01"/>
    <property type="match status" value="1"/>
</dbReference>
<gene>
    <name evidence="7" type="ORF">CNMCM5793_003258</name>
    <name evidence="8" type="ORF">CNMCM6106_009222</name>
</gene>
<dbReference type="PROSITE" id="PS51471">
    <property type="entry name" value="FE2OG_OXY"/>
    <property type="match status" value="1"/>
</dbReference>
<comment type="similarity">
    <text evidence="1 5">Belongs to the iron/ascorbate-dependent oxidoreductase family.</text>
</comment>
<dbReference type="GO" id="GO:0046872">
    <property type="term" value="F:metal ion binding"/>
    <property type="evidence" value="ECO:0007669"/>
    <property type="project" value="UniProtKB-KW"/>
</dbReference>
<dbReference type="InterPro" id="IPR044861">
    <property type="entry name" value="IPNS-like_FE2OG_OXY"/>
</dbReference>
<dbReference type="AlphaFoldDB" id="A0A8H6UA55"/>
<evidence type="ECO:0000313" key="7">
    <source>
        <dbReference type="EMBL" id="KAF7115755.1"/>
    </source>
</evidence>
<dbReference type="InterPro" id="IPR026992">
    <property type="entry name" value="DIOX_N"/>
</dbReference>
<evidence type="ECO:0000259" key="6">
    <source>
        <dbReference type="PROSITE" id="PS51471"/>
    </source>
</evidence>